<feature type="transmembrane region" description="Helical" evidence="3">
    <location>
        <begin position="6"/>
        <end position="22"/>
    </location>
</feature>
<dbReference type="SUPFAM" id="SSF52172">
    <property type="entry name" value="CheY-like"/>
    <property type="match status" value="1"/>
</dbReference>
<protein>
    <submittedName>
        <fullName evidence="5">Response regulator</fullName>
    </submittedName>
</protein>
<gene>
    <name evidence="5" type="ORF">ACFFJ8_07230</name>
</gene>
<evidence type="ECO:0000256" key="2">
    <source>
        <dbReference type="PROSITE-ProRule" id="PRU00169"/>
    </source>
</evidence>
<accession>A0ABV6J5K8</accession>
<dbReference type="InterPro" id="IPR050595">
    <property type="entry name" value="Bact_response_regulator"/>
</dbReference>
<dbReference type="EMBL" id="JBHLVF010000010">
    <property type="protein sequence ID" value="MFC0391167.1"/>
    <property type="molecule type" value="Genomic_DNA"/>
</dbReference>
<keyword evidence="3" id="KW-0812">Transmembrane</keyword>
<organism evidence="5 6">
    <name type="scientific">Paenibacillus mendelii</name>
    <dbReference type="NCBI Taxonomy" id="206163"/>
    <lineage>
        <taxon>Bacteria</taxon>
        <taxon>Bacillati</taxon>
        <taxon>Bacillota</taxon>
        <taxon>Bacilli</taxon>
        <taxon>Bacillales</taxon>
        <taxon>Paenibacillaceae</taxon>
        <taxon>Paenibacillus</taxon>
    </lineage>
</organism>
<evidence type="ECO:0000256" key="3">
    <source>
        <dbReference type="SAM" id="Phobius"/>
    </source>
</evidence>
<evidence type="ECO:0000313" key="6">
    <source>
        <dbReference type="Proteomes" id="UP001589818"/>
    </source>
</evidence>
<dbReference type="Proteomes" id="UP001589818">
    <property type="component" value="Unassembled WGS sequence"/>
</dbReference>
<keyword evidence="6" id="KW-1185">Reference proteome</keyword>
<dbReference type="InterPro" id="IPR001789">
    <property type="entry name" value="Sig_transdc_resp-reg_receiver"/>
</dbReference>
<dbReference type="Pfam" id="PF00072">
    <property type="entry name" value="Response_reg"/>
    <property type="match status" value="1"/>
</dbReference>
<dbReference type="InterPro" id="IPR011006">
    <property type="entry name" value="CheY-like_superfamily"/>
</dbReference>
<reference evidence="5 6" key="1">
    <citation type="submission" date="2024-09" db="EMBL/GenBank/DDBJ databases">
        <authorList>
            <person name="Sun Q."/>
            <person name="Mori K."/>
        </authorList>
    </citation>
    <scope>NUCLEOTIDE SEQUENCE [LARGE SCALE GENOMIC DNA]</scope>
    <source>
        <strain evidence="5 6">CCM 4839</strain>
    </source>
</reference>
<evidence type="ECO:0000256" key="1">
    <source>
        <dbReference type="ARBA" id="ARBA00022553"/>
    </source>
</evidence>
<evidence type="ECO:0000259" key="4">
    <source>
        <dbReference type="PROSITE" id="PS50110"/>
    </source>
</evidence>
<comment type="caution">
    <text evidence="5">The sequence shown here is derived from an EMBL/GenBank/DDBJ whole genome shotgun (WGS) entry which is preliminary data.</text>
</comment>
<feature type="domain" description="Response regulatory" evidence="4">
    <location>
        <begin position="71"/>
        <end position="185"/>
    </location>
</feature>
<keyword evidence="3" id="KW-0472">Membrane</keyword>
<name>A0ABV6J5K8_9BACL</name>
<dbReference type="PANTHER" id="PTHR44591">
    <property type="entry name" value="STRESS RESPONSE REGULATOR PROTEIN 1"/>
    <property type="match status" value="1"/>
</dbReference>
<proteinExistence type="predicted"/>
<dbReference type="Gene3D" id="3.40.50.2300">
    <property type="match status" value="1"/>
</dbReference>
<dbReference type="SMART" id="SM00448">
    <property type="entry name" value="REC"/>
    <property type="match status" value="1"/>
</dbReference>
<evidence type="ECO:0000313" key="5">
    <source>
        <dbReference type="EMBL" id="MFC0391167.1"/>
    </source>
</evidence>
<sequence length="189" mass="21428">MIYMLIGIPAIIIVILLIILQQRRLERNKPIIIREPLFEFNSPFNPPVEPGEDFSEDTQLLQNEGVQSDYTVLIVDDQPAIRMLLRELFELEGIAVYEAPHGRTAIELVKRAPIDFILLDLKMPDMDGIEVLRAIREINTDVHVAMITAYGDPDKLDTAKQLGVLASFTKPFDIDIVKKFVLAKMKSEG</sequence>
<keyword evidence="1 2" id="KW-0597">Phosphoprotein</keyword>
<feature type="modified residue" description="4-aspartylphosphate" evidence="2">
    <location>
        <position position="120"/>
    </location>
</feature>
<dbReference type="PROSITE" id="PS50110">
    <property type="entry name" value="RESPONSE_REGULATORY"/>
    <property type="match status" value="1"/>
</dbReference>
<dbReference type="RefSeq" id="WP_256555270.1">
    <property type="nucleotide sequence ID" value="NZ_JANHOF010000004.1"/>
</dbReference>
<dbReference type="PANTHER" id="PTHR44591:SF3">
    <property type="entry name" value="RESPONSE REGULATORY DOMAIN-CONTAINING PROTEIN"/>
    <property type="match status" value="1"/>
</dbReference>
<keyword evidence="3" id="KW-1133">Transmembrane helix</keyword>